<dbReference type="InParanoid" id="A0A409XWI2"/>
<name>A0A409XWI2_PSICY</name>
<evidence type="ECO:0000313" key="1">
    <source>
        <dbReference type="EMBL" id="PPQ95118.1"/>
    </source>
</evidence>
<protein>
    <submittedName>
        <fullName evidence="1">Uncharacterized protein</fullName>
    </submittedName>
</protein>
<keyword evidence="2" id="KW-1185">Reference proteome</keyword>
<dbReference type="OrthoDB" id="64915at2759"/>
<dbReference type="STRING" id="93625.A0A409XWI2"/>
<dbReference type="EMBL" id="NHYD01000088">
    <property type="protein sequence ID" value="PPQ95118.1"/>
    <property type="molecule type" value="Genomic_DNA"/>
</dbReference>
<organism evidence="1 2">
    <name type="scientific">Psilocybe cyanescens</name>
    <dbReference type="NCBI Taxonomy" id="93625"/>
    <lineage>
        <taxon>Eukaryota</taxon>
        <taxon>Fungi</taxon>
        <taxon>Dikarya</taxon>
        <taxon>Basidiomycota</taxon>
        <taxon>Agaricomycotina</taxon>
        <taxon>Agaricomycetes</taxon>
        <taxon>Agaricomycetidae</taxon>
        <taxon>Agaricales</taxon>
        <taxon>Agaricineae</taxon>
        <taxon>Strophariaceae</taxon>
        <taxon>Psilocybe</taxon>
    </lineage>
</organism>
<reference evidence="1 2" key="1">
    <citation type="journal article" date="2018" name="Evol. Lett.">
        <title>Horizontal gene cluster transfer increased hallucinogenic mushroom diversity.</title>
        <authorList>
            <person name="Reynolds H.T."/>
            <person name="Vijayakumar V."/>
            <person name="Gluck-Thaler E."/>
            <person name="Korotkin H.B."/>
            <person name="Matheny P.B."/>
            <person name="Slot J.C."/>
        </authorList>
    </citation>
    <scope>NUCLEOTIDE SEQUENCE [LARGE SCALE GENOMIC DNA]</scope>
    <source>
        <strain evidence="1 2">2631</strain>
    </source>
</reference>
<dbReference type="AlphaFoldDB" id="A0A409XWI2"/>
<evidence type="ECO:0000313" key="2">
    <source>
        <dbReference type="Proteomes" id="UP000283269"/>
    </source>
</evidence>
<gene>
    <name evidence="1" type="ORF">CVT25_011661</name>
</gene>
<sequence length="148" mass="16252">MDHRQEKRCITITHPCRTCARYFHANLSIIATDATFYPVVTVVDAEEKPTDKVIAAEAPDHFIIIGFLKSSVLANLFCRGGFEGEEGTIRIESNGNRNTFPSVVEPDLYLNEKKVEFEVPGSVLESLGIAWKEFAGGGAGGYTTRGRA</sequence>
<dbReference type="Gene3D" id="3.30.360.10">
    <property type="entry name" value="Dihydrodipicolinate Reductase, domain 2"/>
    <property type="match status" value="1"/>
</dbReference>
<accession>A0A409XWI2</accession>
<comment type="caution">
    <text evidence="1">The sequence shown here is derived from an EMBL/GenBank/DDBJ whole genome shotgun (WGS) entry which is preliminary data.</text>
</comment>
<proteinExistence type="predicted"/>
<dbReference type="Proteomes" id="UP000283269">
    <property type="component" value="Unassembled WGS sequence"/>
</dbReference>